<gene>
    <name evidence="1" type="ORF">EV137_0463</name>
</gene>
<evidence type="ECO:0000313" key="1">
    <source>
        <dbReference type="EMBL" id="TDW93189.1"/>
    </source>
</evidence>
<name>A0ABY2FK64_9ACTN</name>
<protein>
    <submittedName>
        <fullName evidence="1">Uncharacterized protein DUF3626</fullName>
    </submittedName>
</protein>
<reference evidence="1 2" key="1">
    <citation type="submission" date="2019-03" db="EMBL/GenBank/DDBJ databases">
        <title>Genomic Encyclopedia of Type Strains, Phase III (KMG-III): the genomes of soil and plant-associated and newly described type strains.</title>
        <authorList>
            <person name="Whitman W."/>
        </authorList>
    </citation>
    <scope>NUCLEOTIDE SEQUENCE [LARGE SCALE GENOMIC DNA]</scope>
    <source>
        <strain evidence="1 2">VKMAc-2574</strain>
    </source>
</reference>
<comment type="caution">
    <text evidence="1">The sequence shown here is derived from an EMBL/GenBank/DDBJ whole genome shotgun (WGS) entry which is preliminary data.</text>
</comment>
<dbReference type="RefSeq" id="WP_238175041.1">
    <property type="nucleotide sequence ID" value="NZ_SODU01000001.1"/>
</dbReference>
<sequence>MITVQFHPNWPHGARTVIESLAADGVYRSQFATGISNGGLTAFRGGDRWGWESRLFSGRYDDRPELDRPVYGVWNRRRDVYGGAIRFGSSYLRLKPGTIERATFCFPDSARDPADFGDRSVLPQLCQLADAACFDDLDDYVEAQVHGPVRIRTDVEAVVLDPSFIGTPVEDAARELGCAIEYHPGFRAAPATFDPAYRGPEIVDLARSLGPELTPDLLGKAAGAHPAQSIKYVWHYLARYGRQPAN</sequence>
<dbReference type="EMBL" id="SODU01000001">
    <property type="protein sequence ID" value="TDW93189.1"/>
    <property type="molecule type" value="Genomic_DNA"/>
</dbReference>
<organism evidence="1 2">
    <name type="scientific">Kribbella pratensis</name>
    <dbReference type="NCBI Taxonomy" id="2512112"/>
    <lineage>
        <taxon>Bacteria</taxon>
        <taxon>Bacillati</taxon>
        <taxon>Actinomycetota</taxon>
        <taxon>Actinomycetes</taxon>
        <taxon>Propionibacteriales</taxon>
        <taxon>Kribbellaceae</taxon>
        <taxon>Kribbella</taxon>
    </lineage>
</organism>
<proteinExistence type="predicted"/>
<dbReference type="Proteomes" id="UP000295060">
    <property type="component" value="Unassembled WGS sequence"/>
</dbReference>
<dbReference type="Pfam" id="PF12294">
    <property type="entry name" value="DUF3626"/>
    <property type="match status" value="2"/>
</dbReference>
<accession>A0ABY2FK64</accession>
<dbReference type="InterPro" id="IPR022074">
    <property type="entry name" value="DUF3626"/>
</dbReference>
<evidence type="ECO:0000313" key="2">
    <source>
        <dbReference type="Proteomes" id="UP000295060"/>
    </source>
</evidence>
<keyword evidence="2" id="KW-1185">Reference proteome</keyword>